<reference evidence="3" key="1">
    <citation type="submission" date="2024-07" db="EMBL/GenBank/DDBJ databases">
        <title>Two chromosome-level genome assemblies of Korean endemic species Abeliophyllum distichum and Forsythia ovata (Oleaceae).</title>
        <authorList>
            <person name="Jang H."/>
        </authorList>
    </citation>
    <scope>NUCLEOTIDE SEQUENCE [LARGE SCALE GENOMIC DNA]</scope>
</reference>
<feature type="region of interest" description="Disordered" evidence="1">
    <location>
        <begin position="187"/>
        <end position="215"/>
    </location>
</feature>
<evidence type="ECO:0000256" key="1">
    <source>
        <dbReference type="SAM" id="MobiDB-lite"/>
    </source>
</evidence>
<feature type="compositionally biased region" description="Basic and acidic residues" evidence="1">
    <location>
        <begin position="187"/>
        <end position="202"/>
    </location>
</feature>
<evidence type="ECO:0000313" key="3">
    <source>
        <dbReference type="Proteomes" id="UP001604277"/>
    </source>
</evidence>
<protein>
    <submittedName>
        <fullName evidence="2">Uncharacterized protein</fullName>
    </submittedName>
</protein>
<organism evidence="2 3">
    <name type="scientific">Forsythia ovata</name>
    <dbReference type="NCBI Taxonomy" id="205694"/>
    <lineage>
        <taxon>Eukaryota</taxon>
        <taxon>Viridiplantae</taxon>
        <taxon>Streptophyta</taxon>
        <taxon>Embryophyta</taxon>
        <taxon>Tracheophyta</taxon>
        <taxon>Spermatophyta</taxon>
        <taxon>Magnoliopsida</taxon>
        <taxon>eudicotyledons</taxon>
        <taxon>Gunneridae</taxon>
        <taxon>Pentapetalae</taxon>
        <taxon>asterids</taxon>
        <taxon>lamiids</taxon>
        <taxon>Lamiales</taxon>
        <taxon>Oleaceae</taxon>
        <taxon>Forsythieae</taxon>
        <taxon>Forsythia</taxon>
    </lineage>
</organism>
<dbReference type="EMBL" id="JBFOLJ010000006">
    <property type="protein sequence ID" value="KAL2529152.1"/>
    <property type="molecule type" value="Genomic_DNA"/>
</dbReference>
<comment type="caution">
    <text evidence="2">The sequence shown here is derived from an EMBL/GenBank/DDBJ whole genome shotgun (WGS) entry which is preliminary data.</text>
</comment>
<dbReference type="AlphaFoldDB" id="A0ABD1UVR1"/>
<name>A0ABD1UVR1_9LAMI</name>
<accession>A0ABD1UVR1</accession>
<sequence length="255" mass="28671">MVDSSDSDLEEIGRYAPEEIMVMAEPVRPSGAGRFPNKTDRPCSPPEEHVAIMSDVFACGDVPSFFLIEKDLAVIDRFYCFKGDFYGVIGSDHLFVKHNLMKKQGSSTLPKIWLASLAAKKIPPVMKEKSSNHDHKMTLIGLSLKGGEKDQDTTLVPTDSRQTVLVSIALSQGLQLTVQKQEVGAKRAEKKRAKEAAPKERGLQNCPQGTRKSWKMQRLPRRPINHGLPPPDLLRTWLSMAMRARRLTRWQSHRT</sequence>
<keyword evidence="3" id="KW-1185">Reference proteome</keyword>
<proteinExistence type="predicted"/>
<dbReference type="Proteomes" id="UP001604277">
    <property type="component" value="Unassembled WGS sequence"/>
</dbReference>
<gene>
    <name evidence="2" type="ORF">Fot_21753</name>
</gene>
<evidence type="ECO:0000313" key="2">
    <source>
        <dbReference type="EMBL" id="KAL2529152.1"/>
    </source>
</evidence>